<dbReference type="GO" id="GO:0030976">
    <property type="term" value="F:thiamine pyrophosphate binding"/>
    <property type="evidence" value="ECO:0007669"/>
    <property type="project" value="InterPro"/>
</dbReference>
<dbReference type="SUPFAM" id="SSF52518">
    <property type="entry name" value="Thiamin diphosphate-binding fold (THDP-binding)"/>
    <property type="match status" value="1"/>
</dbReference>
<gene>
    <name evidence="3" type="ORF">F0L74_13095</name>
</gene>
<accession>A0A5B2VZG9</accession>
<evidence type="ECO:0000256" key="1">
    <source>
        <dbReference type="SAM" id="MobiDB-lite"/>
    </source>
</evidence>
<dbReference type="AlphaFoldDB" id="A0A5B2VZG9"/>
<dbReference type="GO" id="GO:0044281">
    <property type="term" value="P:small molecule metabolic process"/>
    <property type="evidence" value="ECO:0007669"/>
    <property type="project" value="UniProtKB-ARBA"/>
</dbReference>
<dbReference type="InterPro" id="IPR011766">
    <property type="entry name" value="TPP_enzyme_TPP-bd"/>
</dbReference>
<dbReference type="Proteomes" id="UP000324611">
    <property type="component" value="Unassembled WGS sequence"/>
</dbReference>
<dbReference type="RefSeq" id="WP_149838304.1">
    <property type="nucleotide sequence ID" value="NZ_VUOC01000002.1"/>
</dbReference>
<name>A0A5B2VZG9_9BACT</name>
<sequence length="179" mass="19380">MTGREVIKSTPGLTQSLQAAPQDGPLTPENIIRIAARHLPENTIICDESLSAHWPYPNLAHDGRFHDYLWQAAGPESSMLSISLGVAIASPGRKVLCLAAGGSAMDNLLALRIIARGNLDITMVMYSHAAEAVRQRWHWQTIAAEIGLEASCVATLEDFNQHFSKAIGRKGAFLVEAVL</sequence>
<evidence type="ECO:0000313" key="4">
    <source>
        <dbReference type="Proteomes" id="UP000324611"/>
    </source>
</evidence>
<dbReference type="GO" id="GO:0003824">
    <property type="term" value="F:catalytic activity"/>
    <property type="evidence" value="ECO:0007669"/>
    <property type="project" value="InterPro"/>
</dbReference>
<dbReference type="EMBL" id="VUOC01000002">
    <property type="protein sequence ID" value="KAA2243429.1"/>
    <property type="molecule type" value="Genomic_DNA"/>
</dbReference>
<protein>
    <recommendedName>
        <fullName evidence="2">Thiamine pyrophosphate enzyme TPP-binding domain-containing protein</fullName>
    </recommendedName>
</protein>
<dbReference type="InterPro" id="IPR029061">
    <property type="entry name" value="THDP-binding"/>
</dbReference>
<dbReference type="Pfam" id="PF02775">
    <property type="entry name" value="TPP_enzyme_C"/>
    <property type="match status" value="1"/>
</dbReference>
<evidence type="ECO:0000259" key="2">
    <source>
        <dbReference type="Pfam" id="PF02775"/>
    </source>
</evidence>
<organism evidence="3 4">
    <name type="scientific">Chitinophaga agrisoli</name>
    <dbReference type="NCBI Taxonomy" id="2607653"/>
    <lineage>
        <taxon>Bacteria</taxon>
        <taxon>Pseudomonadati</taxon>
        <taxon>Bacteroidota</taxon>
        <taxon>Chitinophagia</taxon>
        <taxon>Chitinophagales</taxon>
        <taxon>Chitinophagaceae</taxon>
        <taxon>Chitinophaga</taxon>
    </lineage>
</organism>
<reference evidence="3 4" key="1">
    <citation type="submission" date="2019-09" db="EMBL/GenBank/DDBJ databases">
        <title>Chitinophaga ginsengihumi sp. nov., isolated from soil of ginseng rhizosphere.</title>
        <authorList>
            <person name="Lee J."/>
        </authorList>
    </citation>
    <scope>NUCLEOTIDE SEQUENCE [LARGE SCALE GENOMIC DNA]</scope>
    <source>
        <strain evidence="3 4">BN140078</strain>
    </source>
</reference>
<proteinExistence type="predicted"/>
<comment type="caution">
    <text evidence="3">The sequence shown here is derived from an EMBL/GenBank/DDBJ whole genome shotgun (WGS) entry which is preliminary data.</text>
</comment>
<dbReference type="Gene3D" id="3.40.50.970">
    <property type="match status" value="1"/>
</dbReference>
<evidence type="ECO:0000313" key="3">
    <source>
        <dbReference type="EMBL" id="KAA2243429.1"/>
    </source>
</evidence>
<reference evidence="3 4" key="2">
    <citation type="submission" date="2019-09" db="EMBL/GenBank/DDBJ databases">
        <authorList>
            <person name="Jin C."/>
        </authorList>
    </citation>
    <scope>NUCLEOTIDE SEQUENCE [LARGE SCALE GENOMIC DNA]</scope>
    <source>
        <strain evidence="3 4">BN140078</strain>
    </source>
</reference>
<feature type="domain" description="Thiamine pyrophosphate enzyme TPP-binding" evidence="2">
    <location>
        <begin position="64"/>
        <end position="126"/>
    </location>
</feature>
<feature type="region of interest" description="Disordered" evidence="1">
    <location>
        <begin position="1"/>
        <end position="25"/>
    </location>
</feature>
<keyword evidence="4" id="KW-1185">Reference proteome</keyword>